<dbReference type="EMBL" id="HG793131">
    <property type="protein sequence ID" value="CDK29979.1"/>
    <property type="molecule type" value="Genomic_DNA"/>
</dbReference>
<dbReference type="SUPFAM" id="SSF57701">
    <property type="entry name" value="Zn2/Cys6 DNA-binding domain"/>
    <property type="match status" value="1"/>
</dbReference>
<protein>
    <recommendedName>
        <fullName evidence="3">Zn(2)-C6 fungal-type domain-containing protein</fullName>
    </recommendedName>
</protein>
<dbReference type="Pfam" id="PF00172">
    <property type="entry name" value="Zn_clus"/>
    <property type="match status" value="1"/>
</dbReference>
<dbReference type="AlphaFoldDB" id="W6MTB7"/>
<dbReference type="Proteomes" id="UP000019384">
    <property type="component" value="Unassembled WGS sequence"/>
</dbReference>
<evidence type="ECO:0000256" key="1">
    <source>
        <dbReference type="ARBA" id="ARBA00004123"/>
    </source>
</evidence>
<dbReference type="PANTHER" id="PTHR37534">
    <property type="entry name" value="TRANSCRIPTIONAL ACTIVATOR PROTEIN UGA3"/>
    <property type="match status" value="1"/>
</dbReference>
<dbReference type="Gene3D" id="4.10.240.10">
    <property type="entry name" value="Zn(2)-C6 fungal-type DNA-binding domain"/>
    <property type="match status" value="1"/>
</dbReference>
<reference evidence="4" key="1">
    <citation type="submission" date="2013-12" db="EMBL/GenBank/DDBJ databases">
        <authorList>
            <person name="Genoscope - CEA"/>
        </authorList>
    </citation>
    <scope>NUCLEOTIDE SEQUENCE</scope>
    <source>
        <strain evidence="4">CBS 1993</strain>
    </source>
</reference>
<evidence type="ECO:0000313" key="5">
    <source>
        <dbReference type="Proteomes" id="UP000019384"/>
    </source>
</evidence>
<dbReference type="GO" id="GO:0045944">
    <property type="term" value="P:positive regulation of transcription by RNA polymerase II"/>
    <property type="evidence" value="ECO:0007669"/>
    <property type="project" value="TreeGrafter"/>
</dbReference>
<dbReference type="PANTHER" id="PTHR37534:SF49">
    <property type="entry name" value="LYSINE BIOSYNTHESIS REGULATORY PROTEIN LYS14"/>
    <property type="match status" value="1"/>
</dbReference>
<dbReference type="HOGENOM" id="CLU_014489_1_0_1"/>
<organism evidence="4 5">
    <name type="scientific">Kuraishia capsulata CBS 1993</name>
    <dbReference type="NCBI Taxonomy" id="1382522"/>
    <lineage>
        <taxon>Eukaryota</taxon>
        <taxon>Fungi</taxon>
        <taxon>Dikarya</taxon>
        <taxon>Ascomycota</taxon>
        <taxon>Saccharomycotina</taxon>
        <taxon>Pichiomycetes</taxon>
        <taxon>Pichiales</taxon>
        <taxon>Pichiaceae</taxon>
        <taxon>Kuraishia</taxon>
    </lineage>
</organism>
<dbReference type="GO" id="GO:0005634">
    <property type="term" value="C:nucleus"/>
    <property type="evidence" value="ECO:0007669"/>
    <property type="project" value="UniProtKB-SubCell"/>
</dbReference>
<dbReference type="SMART" id="SM00066">
    <property type="entry name" value="GAL4"/>
    <property type="match status" value="1"/>
</dbReference>
<name>W6MTB7_9ASCO</name>
<dbReference type="PROSITE" id="PS00463">
    <property type="entry name" value="ZN2_CY6_FUNGAL_1"/>
    <property type="match status" value="1"/>
</dbReference>
<keyword evidence="2" id="KW-0539">Nucleus</keyword>
<dbReference type="Pfam" id="PF11951">
    <property type="entry name" value="Fungal_trans_2"/>
    <property type="match status" value="1"/>
</dbReference>
<sequence>MFAAGSPISPHLSTKRAYSKSGCKECKRRKVKCDEGKPFCWNCQRLKRDCEYPAVKSQKKAKPDATVTYELNTLAGVGYGLVPPILGPLPISYDDPALAGNVSDLNKPNVLDEDEMINANSLKANLNDLVNLRLVEVGGVSYNENGEATVVDQSLWQHNLIKTKYEFPLTPPTSVPDVALQKVELESYPVEEEHKRYLTFFYKEFAPILLPFTPMEDLNPVRDILLTYGQGCPYLLSAILACGAFSAYRATPTVEDEQSYRQYLSNCLRLLSSGLADERRLAENVDALLLTILLLTSYNATSTSQTWRPHLKGARDLLSVYGTESESAKDSLVISFCRAWYIAIETLAGLGASLGGTLHTQEEIGALLVPSDVPKFKNDLEALWLLRSDGFNLLYGYTENLSRCLQSLIGLLRRVKAKKWKRGENWCTERGSKVKYFEVLPLLSELYGESNFQIISNTGIVPVDHFMHPENDRAPPADFQPLPHNAIGTVINADGSVDYISWFDISQQAYATASVLTILTQLLRMPSHCPAVQSVLKRVLGLMHFLRSVERESSTSLSMLHWPMYIVGLNCVEKEDRESTQLFFNLLADTGAEAADKILNRIKHNWTKVDQVKYDYGLIEKEQNDSEDEEDILLY</sequence>
<dbReference type="CDD" id="cd00067">
    <property type="entry name" value="GAL4"/>
    <property type="match status" value="1"/>
</dbReference>
<evidence type="ECO:0000259" key="3">
    <source>
        <dbReference type="PROSITE" id="PS50048"/>
    </source>
</evidence>
<keyword evidence="5" id="KW-1185">Reference proteome</keyword>
<dbReference type="InterPro" id="IPR021858">
    <property type="entry name" value="Fun_TF"/>
</dbReference>
<dbReference type="GO" id="GO:0000981">
    <property type="term" value="F:DNA-binding transcription factor activity, RNA polymerase II-specific"/>
    <property type="evidence" value="ECO:0007669"/>
    <property type="project" value="InterPro"/>
</dbReference>
<dbReference type="InterPro" id="IPR001138">
    <property type="entry name" value="Zn2Cys6_DnaBD"/>
</dbReference>
<reference evidence="4" key="2">
    <citation type="submission" date="2014-02" db="EMBL/GenBank/DDBJ databases">
        <title>Complete DNA sequence of /Kuraishia capsulata/ illustrates novel genomic features among budding yeasts (/Saccharomycotina/).</title>
        <authorList>
            <person name="Morales L."/>
            <person name="Noel B."/>
            <person name="Porcel B."/>
            <person name="Marcet-Houben M."/>
            <person name="Hullo M-F."/>
            <person name="Sacerdot C."/>
            <person name="Tekaia F."/>
            <person name="Leh-Louis V."/>
            <person name="Despons L."/>
            <person name="Khanna V."/>
            <person name="Aury J-M."/>
            <person name="Barbe V."/>
            <person name="Couloux A."/>
            <person name="Labadie K."/>
            <person name="Pelletier E."/>
            <person name="Souciet J-L."/>
            <person name="Boekhout T."/>
            <person name="Gabaldon T."/>
            <person name="Wincker P."/>
            <person name="Dujon B."/>
        </authorList>
    </citation>
    <scope>NUCLEOTIDE SEQUENCE</scope>
    <source>
        <strain evidence="4">CBS 1993</strain>
    </source>
</reference>
<dbReference type="InterPro" id="IPR036864">
    <property type="entry name" value="Zn2-C6_fun-type_DNA-bd_sf"/>
</dbReference>
<dbReference type="GO" id="GO:0000976">
    <property type="term" value="F:transcription cis-regulatory region binding"/>
    <property type="evidence" value="ECO:0007669"/>
    <property type="project" value="TreeGrafter"/>
</dbReference>
<dbReference type="PROSITE" id="PS50048">
    <property type="entry name" value="ZN2_CY6_FUNGAL_2"/>
    <property type="match status" value="1"/>
</dbReference>
<dbReference type="RefSeq" id="XP_022461959.1">
    <property type="nucleotide sequence ID" value="XM_022604507.1"/>
</dbReference>
<dbReference type="OrthoDB" id="424974at2759"/>
<accession>W6MTB7</accession>
<proteinExistence type="predicted"/>
<evidence type="ECO:0000256" key="2">
    <source>
        <dbReference type="ARBA" id="ARBA00023242"/>
    </source>
</evidence>
<gene>
    <name evidence="4" type="ORF">KUCA_T00005974001</name>
</gene>
<dbReference type="STRING" id="1382522.W6MTB7"/>
<evidence type="ECO:0000313" key="4">
    <source>
        <dbReference type="EMBL" id="CDK29979.1"/>
    </source>
</evidence>
<feature type="domain" description="Zn(2)-C6 fungal-type" evidence="3">
    <location>
        <begin position="22"/>
        <end position="52"/>
    </location>
</feature>
<comment type="subcellular location">
    <subcellularLocation>
        <location evidence="1">Nucleus</location>
    </subcellularLocation>
</comment>
<dbReference type="GO" id="GO:0008270">
    <property type="term" value="F:zinc ion binding"/>
    <property type="evidence" value="ECO:0007669"/>
    <property type="project" value="InterPro"/>
</dbReference>
<dbReference type="GeneID" id="34523347"/>